<dbReference type="InterPro" id="IPR052897">
    <property type="entry name" value="Sec-Metab_Biosynth_Hydrolase"/>
</dbReference>
<dbReference type="EMBL" id="JACHDP010000001">
    <property type="protein sequence ID" value="MBB5480029.1"/>
    <property type="molecule type" value="Genomic_DNA"/>
</dbReference>
<gene>
    <name evidence="2" type="ORF">HNR20_004534</name>
</gene>
<keyword evidence="3" id="KW-1185">Reference proteome</keyword>
<evidence type="ECO:0000259" key="1">
    <source>
        <dbReference type="Pfam" id="PF12697"/>
    </source>
</evidence>
<accession>A0A840W774</accession>
<protein>
    <submittedName>
        <fullName evidence="2">Pimeloyl-ACP methyl ester carboxylesterase</fullName>
    </submittedName>
</protein>
<organism evidence="2 3">
    <name type="scientific">Micromonospora parathelypteridis</name>
    <dbReference type="NCBI Taxonomy" id="1839617"/>
    <lineage>
        <taxon>Bacteria</taxon>
        <taxon>Bacillati</taxon>
        <taxon>Actinomycetota</taxon>
        <taxon>Actinomycetes</taxon>
        <taxon>Micromonosporales</taxon>
        <taxon>Micromonosporaceae</taxon>
        <taxon>Micromonospora</taxon>
    </lineage>
</organism>
<name>A0A840W774_9ACTN</name>
<dbReference type="SUPFAM" id="SSF53474">
    <property type="entry name" value="alpha/beta-Hydrolases"/>
    <property type="match status" value="1"/>
</dbReference>
<dbReference type="PANTHER" id="PTHR37017:SF11">
    <property type="entry name" value="ESTERASE_LIPASE_THIOESTERASE DOMAIN-CONTAINING PROTEIN"/>
    <property type="match status" value="1"/>
</dbReference>
<dbReference type="Pfam" id="PF12697">
    <property type="entry name" value="Abhydrolase_6"/>
    <property type="match status" value="1"/>
</dbReference>
<dbReference type="PANTHER" id="PTHR37017">
    <property type="entry name" value="AB HYDROLASE-1 DOMAIN-CONTAINING PROTEIN-RELATED"/>
    <property type="match status" value="1"/>
</dbReference>
<dbReference type="InterPro" id="IPR000073">
    <property type="entry name" value="AB_hydrolase_1"/>
</dbReference>
<dbReference type="Gene3D" id="3.40.50.1820">
    <property type="entry name" value="alpha/beta hydrolase"/>
    <property type="match status" value="1"/>
</dbReference>
<dbReference type="GO" id="GO:0003824">
    <property type="term" value="F:catalytic activity"/>
    <property type="evidence" value="ECO:0007669"/>
    <property type="project" value="UniProtKB-ARBA"/>
</dbReference>
<sequence length="238" mass="25668">MPTQPSTYLLIPGAWHGGWSWWPVAKRLRAAGHRALAVTLPGLADGDDRAGLRLRDAVDHLVDEVQRRDLTEVTLVGHSWAGYPMTAAAHRLPGRISSMVYYNAQVPGPGGSTADDNPPEVAAFLRDLIESTPDRSIPPTVEFVRQTFMQDVAEDAQRLLAELLTPHPGAYFLDALDAPDTAALDLPARYILGEHDLALPRPGSEFAARLGLEPVMVPGTHEGMLTHPDAVADAILAA</sequence>
<dbReference type="AlphaFoldDB" id="A0A840W774"/>
<evidence type="ECO:0000313" key="3">
    <source>
        <dbReference type="Proteomes" id="UP000586947"/>
    </source>
</evidence>
<proteinExistence type="predicted"/>
<dbReference type="RefSeq" id="WP_221309890.1">
    <property type="nucleotide sequence ID" value="NZ_BMNF01000005.1"/>
</dbReference>
<comment type="caution">
    <text evidence="2">The sequence shown here is derived from an EMBL/GenBank/DDBJ whole genome shotgun (WGS) entry which is preliminary data.</text>
</comment>
<reference evidence="2 3" key="1">
    <citation type="submission" date="2020-08" db="EMBL/GenBank/DDBJ databases">
        <title>Sequencing the genomes of 1000 actinobacteria strains.</title>
        <authorList>
            <person name="Klenk H.-P."/>
        </authorList>
    </citation>
    <scope>NUCLEOTIDE SEQUENCE [LARGE SCALE GENOMIC DNA]</scope>
    <source>
        <strain evidence="2 3">DSM 103125</strain>
    </source>
</reference>
<dbReference type="InterPro" id="IPR029058">
    <property type="entry name" value="AB_hydrolase_fold"/>
</dbReference>
<dbReference type="Proteomes" id="UP000586947">
    <property type="component" value="Unassembled WGS sequence"/>
</dbReference>
<feature type="domain" description="AB hydrolase-1" evidence="1">
    <location>
        <begin position="9"/>
        <end position="234"/>
    </location>
</feature>
<evidence type="ECO:0000313" key="2">
    <source>
        <dbReference type="EMBL" id="MBB5480029.1"/>
    </source>
</evidence>